<comment type="subcellular location">
    <subcellularLocation>
        <location evidence="1">Endoplasmic reticulum membrane</location>
        <topology evidence="1">Multi-pass membrane protein</topology>
    </subcellularLocation>
</comment>
<accession>G0UK14</accession>
<dbReference type="GO" id="GO:0006465">
    <property type="term" value="P:signal peptide processing"/>
    <property type="evidence" value="ECO:0007669"/>
    <property type="project" value="InterPro"/>
</dbReference>
<reference evidence="8" key="1">
    <citation type="journal article" date="2012" name="Proc. Natl. Acad. Sci. U.S.A.">
        <title>Antigenic diversity is generated by distinct evolutionary mechanisms in African trypanosome species.</title>
        <authorList>
            <person name="Jackson A.P."/>
            <person name="Berry A."/>
            <person name="Aslett M."/>
            <person name="Allison H.C."/>
            <person name="Burton P."/>
            <person name="Vavrova-Anderson J."/>
            <person name="Brown R."/>
            <person name="Browne H."/>
            <person name="Corton N."/>
            <person name="Hauser H."/>
            <person name="Gamble J."/>
            <person name="Gilderthorp R."/>
            <person name="Marcello L."/>
            <person name="McQuillan J."/>
            <person name="Otto T.D."/>
            <person name="Quail M.A."/>
            <person name="Sanders M.J."/>
            <person name="van Tonder A."/>
            <person name="Ginger M.L."/>
            <person name="Field M.C."/>
            <person name="Barry J.D."/>
            <person name="Hertz-Fowler C."/>
            <person name="Berriman M."/>
        </authorList>
    </citation>
    <scope>NUCLEOTIDE SEQUENCE</scope>
    <source>
        <strain evidence="8">IL3000</strain>
    </source>
</reference>
<dbReference type="EMBL" id="HE575316">
    <property type="protein sequence ID" value="CCC89719.1"/>
    <property type="molecule type" value="Genomic_DNA"/>
</dbReference>
<evidence type="ECO:0008006" key="9">
    <source>
        <dbReference type="Google" id="ProtNLM"/>
    </source>
</evidence>
<keyword evidence="3 7" id="KW-0812">Transmembrane</keyword>
<sequence>MAKTEEKTKAHPIALYVSGLLSPMSLRDQRAISKRITHMMQVTVFVSTVLGYIIGYVHTTFFAVAALSAVSLLAFGPNWYQNDDSDQKWCNQDEVRKYYENLEEARKEAMEKIISEGESVRGKKTGLSG</sequence>
<evidence type="ECO:0000256" key="4">
    <source>
        <dbReference type="ARBA" id="ARBA00022824"/>
    </source>
</evidence>
<comment type="similarity">
    <text evidence="2">Belongs to the SPCS1 family.</text>
</comment>
<keyword evidence="6 7" id="KW-0472">Membrane</keyword>
<evidence type="ECO:0000256" key="2">
    <source>
        <dbReference type="ARBA" id="ARBA00005245"/>
    </source>
</evidence>
<dbReference type="VEuPathDB" id="TriTrypDB:TcIL3000_3_1460"/>
<keyword evidence="4" id="KW-0256">Endoplasmic reticulum</keyword>
<evidence type="ECO:0000313" key="8">
    <source>
        <dbReference type="EMBL" id="CCC89719.1"/>
    </source>
</evidence>
<evidence type="ECO:0000256" key="6">
    <source>
        <dbReference type="ARBA" id="ARBA00023136"/>
    </source>
</evidence>
<dbReference type="AlphaFoldDB" id="G0UK14"/>
<evidence type="ECO:0000256" key="5">
    <source>
        <dbReference type="ARBA" id="ARBA00022989"/>
    </source>
</evidence>
<feature type="transmembrane region" description="Helical" evidence="7">
    <location>
        <begin position="36"/>
        <end position="55"/>
    </location>
</feature>
<protein>
    <recommendedName>
        <fullName evidence="9">Microsomal signal peptidase 12 kDa subunit</fullName>
    </recommendedName>
</protein>
<gene>
    <name evidence="8" type="ORF">TCIL3000_3_1460</name>
</gene>
<evidence type="ECO:0000256" key="3">
    <source>
        <dbReference type="ARBA" id="ARBA00022692"/>
    </source>
</evidence>
<dbReference type="GO" id="GO:0005787">
    <property type="term" value="C:signal peptidase complex"/>
    <property type="evidence" value="ECO:0007669"/>
    <property type="project" value="InterPro"/>
</dbReference>
<keyword evidence="5 7" id="KW-1133">Transmembrane helix</keyword>
<dbReference type="InterPro" id="IPR009542">
    <property type="entry name" value="Spc1/SPCS1"/>
</dbReference>
<dbReference type="Pfam" id="PF06645">
    <property type="entry name" value="SPC12"/>
    <property type="match status" value="1"/>
</dbReference>
<name>G0UK14_TRYCI</name>
<organism evidence="8">
    <name type="scientific">Trypanosoma congolense (strain IL3000)</name>
    <dbReference type="NCBI Taxonomy" id="1068625"/>
    <lineage>
        <taxon>Eukaryota</taxon>
        <taxon>Discoba</taxon>
        <taxon>Euglenozoa</taxon>
        <taxon>Kinetoplastea</taxon>
        <taxon>Metakinetoplastina</taxon>
        <taxon>Trypanosomatida</taxon>
        <taxon>Trypanosomatidae</taxon>
        <taxon>Trypanosoma</taxon>
        <taxon>Nannomonas</taxon>
    </lineage>
</organism>
<proteinExistence type="inferred from homology"/>
<evidence type="ECO:0000256" key="1">
    <source>
        <dbReference type="ARBA" id="ARBA00004477"/>
    </source>
</evidence>
<evidence type="ECO:0000256" key="7">
    <source>
        <dbReference type="SAM" id="Phobius"/>
    </source>
</evidence>